<proteinExistence type="predicted"/>
<protein>
    <submittedName>
        <fullName evidence="2">Uncharacterized protein</fullName>
    </submittedName>
</protein>
<organism evidence="2 3">
    <name type="scientific">Methylocella tundrae</name>
    <dbReference type="NCBI Taxonomy" id="227605"/>
    <lineage>
        <taxon>Bacteria</taxon>
        <taxon>Pseudomonadati</taxon>
        <taxon>Pseudomonadota</taxon>
        <taxon>Alphaproteobacteria</taxon>
        <taxon>Hyphomicrobiales</taxon>
        <taxon>Beijerinckiaceae</taxon>
        <taxon>Methylocella</taxon>
    </lineage>
</organism>
<evidence type="ECO:0000313" key="2">
    <source>
        <dbReference type="EMBL" id="VTZ51910.1"/>
    </source>
</evidence>
<keyword evidence="1" id="KW-0472">Membrane</keyword>
<dbReference type="EMBL" id="CABFMQ020000116">
    <property type="protein sequence ID" value="VTZ51910.1"/>
    <property type="molecule type" value="Genomic_DNA"/>
</dbReference>
<reference evidence="2 3" key="1">
    <citation type="submission" date="2019-05" db="EMBL/GenBank/DDBJ databases">
        <authorList>
            <person name="Farhan Ul Haque M."/>
        </authorList>
    </citation>
    <scope>NUCLEOTIDE SEQUENCE [LARGE SCALE GENOMIC DNA]</scope>
    <source>
        <strain evidence="2">2</strain>
    </source>
</reference>
<comment type="caution">
    <text evidence="2">The sequence shown here is derived from an EMBL/GenBank/DDBJ whole genome shotgun (WGS) entry which is preliminary data.</text>
</comment>
<evidence type="ECO:0000313" key="3">
    <source>
        <dbReference type="Proteomes" id="UP000485880"/>
    </source>
</evidence>
<name>A0A8B6MAC9_METTU</name>
<accession>A0A8B6MAC9</accession>
<keyword evidence="3" id="KW-1185">Reference proteome</keyword>
<dbReference type="AlphaFoldDB" id="A0A8B6MAC9"/>
<keyword evidence="1" id="KW-0812">Transmembrane</keyword>
<evidence type="ECO:0000256" key="1">
    <source>
        <dbReference type="SAM" id="Phobius"/>
    </source>
</evidence>
<dbReference type="Proteomes" id="UP000485880">
    <property type="component" value="Unassembled WGS sequence"/>
</dbReference>
<sequence>MRNSSPTPSNQKCQSSAIFATLIVALLGLLAAFTAAWISRSVKISEFRQKWIDELRNDISTYVGAAEEWFRKWDEINSIPFEESEERGRRDREELFPIYNKACVILQRIKLRLNAKEPDHNLLQNDLQDLIHCPPPGTAWQQLRDEAVEKARKVLKDEWEETKKVELPCPSDFKLLCKKK</sequence>
<gene>
    <name evidence="2" type="ORF">MPC4_560004</name>
</gene>
<feature type="transmembrane region" description="Helical" evidence="1">
    <location>
        <begin position="16"/>
        <end position="38"/>
    </location>
</feature>
<keyword evidence="1" id="KW-1133">Transmembrane helix</keyword>